<dbReference type="OMA" id="AFYRFSN"/>
<dbReference type="Pfam" id="PF01145">
    <property type="entry name" value="Band_7"/>
    <property type="match status" value="1"/>
</dbReference>
<dbReference type="SUPFAM" id="SSF117892">
    <property type="entry name" value="Band 7/SPFH domain"/>
    <property type="match status" value="1"/>
</dbReference>
<evidence type="ECO:0000259" key="1">
    <source>
        <dbReference type="SMART" id="SM00244"/>
    </source>
</evidence>
<sequence>MMGCECCSCISTSQVGVVENCGKFDRLADPGCICLLPCMESIRGTVSLRVAIAYVKVETKTRDNAVVTIETCLHYKVIPECAEQAFYRFSNPSEQIASFASSIVRGEVPKYTLDELFLLSDEIKKVVSSELTEKLRSFGFSLESTLLTRIEPSTSVKQAIAQTQINAYRRTAAEHESELNKILAVKAAEADFEEKRLSGMGLAEERKAIMKGLKTSIESFVNAVPSMSAKDVMNLLLLNQYFDAMKEVGAGRSNHLVVMPNTDGMVAKNSVADFVAGLSTNAMMR</sequence>
<dbReference type="Gene3D" id="3.30.479.30">
    <property type="entry name" value="Band 7 domain"/>
    <property type="match status" value="1"/>
</dbReference>
<dbReference type="Proteomes" id="UP000038009">
    <property type="component" value="Unassembled WGS sequence"/>
</dbReference>
<gene>
    <name evidence="2" type="ORF">ABL78_1740</name>
</gene>
<dbReference type="InterPro" id="IPR036013">
    <property type="entry name" value="Band_7/SPFH_dom_sf"/>
</dbReference>
<dbReference type="CDD" id="cd03407">
    <property type="entry name" value="SPFH_like_u4"/>
    <property type="match status" value="1"/>
</dbReference>
<dbReference type="OrthoDB" id="434619at2759"/>
<protein>
    <recommendedName>
        <fullName evidence="1">Band 7 domain-containing protein</fullName>
    </recommendedName>
</protein>
<dbReference type="AlphaFoldDB" id="A0A0N0P871"/>
<dbReference type="InterPro" id="IPR001107">
    <property type="entry name" value="Band_7"/>
</dbReference>
<dbReference type="PANTHER" id="PTHR43327:SF31">
    <property type="entry name" value="HYPERSENSITIVE-INDUCED RESPONSE PROTEIN 2"/>
    <property type="match status" value="1"/>
</dbReference>
<feature type="domain" description="Band 7" evidence="1">
    <location>
        <begin position="5"/>
        <end position="164"/>
    </location>
</feature>
<comment type="caution">
    <text evidence="2">The sequence shown here is derived from an EMBL/GenBank/DDBJ whole genome shotgun (WGS) entry which is preliminary data.</text>
</comment>
<dbReference type="EMBL" id="LJSK01000030">
    <property type="protein sequence ID" value="KPI89177.1"/>
    <property type="molecule type" value="Genomic_DNA"/>
</dbReference>
<reference evidence="2 3" key="1">
    <citation type="journal article" date="2015" name="PLoS Pathog.">
        <title>Leptomonas seymouri: Adaptations to the Dixenous Life Cycle Analyzed by Genome Sequencing, Transcriptome Profiling and Co-infection with Leishmania donovani.</title>
        <authorList>
            <person name="Kraeva N."/>
            <person name="Butenko A."/>
            <person name="Hlavacova J."/>
            <person name="Kostygov A."/>
            <person name="Myskova J."/>
            <person name="Grybchuk D."/>
            <person name="Lestinova T."/>
            <person name="Votypka J."/>
            <person name="Volf P."/>
            <person name="Opperdoes F."/>
            <person name="Flegontov P."/>
            <person name="Lukes J."/>
            <person name="Yurchenko V."/>
        </authorList>
    </citation>
    <scope>NUCLEOTIDE SEQUENCE [LARGE SCALE GENOMIC DNA]</scope>
    <source>
        <strain evidence="2 3">ATCC 30220</strain>
    </source>
</reference>
<evidence type="ECO:0000313" key="2">
    <source>
        <dbReference type="EMBL" id="KPI89177.1"/>
    </source>
</evidence>
<accession>A0A0N0P871</accession>
<name>A0A0N0P871_LEPSE</name>
<dbReference type="InterPro" id="IPR050710">
    <property type="entry name" value="Band7/mec-2_domain"/>
</dbReference>
<dbReference type="SMART" id="SM00244">
    <property type="entry name" value="PHB"/>
    <property type="match status" value="1"/>
</dbReference>
<keyword evidence="3" id="KW-1185">Reference proteome</keyword>
<proteinExistence type="predicted"/>
<organism evidence="2 3">
    <name type="scientific">Leptomonas seymouri</name>
    <dbReference type="NCBI Taxonomy" id="5684"/>
    <lineage>
        <taxon>Eukaryota</taxon>
        <taxon>Discoba</taxon>
        <taxon>Euglenozoa</taxon>
        <taxon>Kinetoplastea</taxon>
        <taxon>Metakinetoplastina</taxon>
        <taxon>Trypanosomatida</taxon>
        <taxon>Trypanosomatidae</taxon>
        <taxon>Leishmaniinae</taxon>
        <taxon>Leptomonas</taxon>
    </lineage>
</organism>
<evidence type="ECO:0000313" key="3">
    <source>
        <dbReference type="Proteomes" id="UP000038009"/>
    </source>
</evidence>
<dbReference type="VEuPathDB" id="TriTrypDB:Lsey_0030_0290"/>
<dbReference type="PANTHER" id="PTHR43327">
    <property type="entry name" value="STOMATIN-LIKE PROTEIN 2, MITOCHONDRIAL"/>
    <property type="match status" value="1"/>
</dbReference>